<comment type="caution">
    <text evidence="2">The sequence shown here is derived from an EMBL/GenBank/DDBJ whole genome shotgun (WGS) entry which is preliminary data.</text>
</comment>
<feature type="non-terminal residue" evidence="2">
    <location>
        <position position="1"/>
    </location>
</feature>
<proteinExistence type="predicted"/>
<gene>
    <name evidence="2" type="ORF">PIB30_052069</name>
</gene>
<name>A0ABU6XGL4_9FABA</name>
<keyword evidence="3" id="KW-1185">Reference proteome</keyword>
<organism evidence="2 3">
    <name type="scientific">Stylosanthes scabra</name>
    <dbReference type="NCBI Taxonomy" id="79078"/>
    <lineage>
        <taxon>Eukaryota</taxon>
        <taxon>Viridiplantae</taxon>
        <taxon>Streptophyta</taxon>
        <taxon>Embryophyta</taxon>
        <taxon>Tracheophyta</taxon>
        <taxon>Spermatophyta</taxon>
        <taxon>Magnoliopsida</taxon>
        <taxon>eudicotyledons</taxon>
        <taxon>Gunneridae</taxon>
        <taxon>Pentapetalae</taxon>
        <taxon>rosids</taxon>
        <taxon>fabids</taxon>
        <taxon>Fabales</taxon>
        <taxon>Fabaceae</taxon>
        <taxon>Papilionoideae</taxon>
        <taxon>50 kb inversion clade</taxon>
        <taxon>dalbergioids sensu lato</taxon>
        <taxon>Dalbergieae</taxon>
        <taxon>Pterocarpus clade</taxon>
        <taxon>Stylosanthes</taxon>
    </lineage>
</organism>
<evidence type="ECO:0000256" key="1">
    <source>
        <dbReference type="SAM" id="MobiDB-lite"/>
    </source>
</evidence>
<feature type="region of interest" description="Disordered" evidence="1">
    <location>
        <begin position="17"/>
        <end position="54"/>
    </location>
</feature>
<accession>A0ABU6XGL4</accession>
<evidence type="ECO:0000313" key="3">
    <source>
        <dbReference type="Proteomes" id="UP001341840"/>
    </source>
</evidence>
<dbReference type="EMBL" id="JASCZI010211823">
    <property type="protein sequence ID" value="MED6196941.1"/>
    <property type="molecule type" value="Genomic_DNA"/>
</dbReference>
<protein>
    <submittedName>
        <fullName evidence="2">Uncharacterized protein</fullName>
    </submittedName>
</protein>
<reference evidence="2 3" key="1">
    <citation type="journal article" date="2023" name="Plants (Basel)">
        <title>Bridging the Gap: Combining Genomics and Transcriptomics Approaches to Understand Stylosanthes scabra, an Orphan Legume from the Brazilian Caatinga.</title>
        <authorList>
            <person name="Ferreira-Neto J.R.C."/>
            <person name="da Silva M.D."/>
            <person name="Binneck E."/>
            <person name="de Melo N.F."/>
            <person name="da Silva R.H."/>
            <person name="de Melo A.L.T.M."/>
            <person name="Pandolfi V."/>
            <person name="Bustamante F.O."/>
            <person name="Brasileiro-Vidal A.C."/>
            <person name="Benko-Iseppon A.M."/>
        </authorList>
    </citation>
    <scope>NUCLEOTIDE SEQUENCE [LARGE SCALE GENOMIC DNA]</scope>
    <source>
        <tissue evidence="2">Leaves</tissue>
    </source>
</reference>
<sequence length="98" mass="11590">ETRTTCLRLRGRSMRELNERDLKKRRKRAKVEDQRRESGGCSLKKRRPLLEDEGGIAAQGRENRRCWWSNKPLPAATCVVRLLRRDKKETKLVEREAC</sequence>
<dbReference type="Proteomes" id="UP001341840">
    <property type="component" value="Unassembled WGS sequence"/>
</dbReference>
<evidence type="ECO:0000313" key="2">
    <source>
        <dbReference type="EMBL" id="MED6196941.1"/>
    </source>
</evidence>